<keyword evidence="3" id="KW-0393">Immunoglobulin domain</keyword>
<dbReference type="SMART" id="SM00408">
    <property type="entry name" value="IGc2"/>
    <property type="match status" value="1"/>
</dbReference>
<dbReference type="InterPro" id="IPR013783">
    <property type="entry name" value="Ig-like_fold"/>
</dbReference>
<evidence type="ECO:0000259" key="5">
    <source>
        <dbReference type="PROSITE" id="PS50835"/>
    </source>
</evidence>
<feature type="domain" description="Ig-like" evidence="5">
    <location>
        <begin position="26"/>
        <end position="118"/>
    </location>
</feature>
<dbReference type="SUPFAM" id="SSF48726">
    <property type="entry name" value="Immunoglobulin"/>
    <property type="match status" value="1"/>
</dbReference>
<gene>
    <name evidence="6" type="ORF">V5799_008406</name>
</gene>
<keyword evidence="1 4" id="KW-0732">Signal</keyword>
<evidence type="ECO:0000256" key="1">
    <source>
        <dbReference type="ARBA" id="ARBA00022729"/>
    </source>
</evidence>
<dbReference type="Pfam" id="PF07679">
    <property type="entry name" value="I-set"/>
    <property type="match status" value="1"/>
</dbReference>
<dbReference type="PANTHER" id="PTHR45080:SF8">
    <property type="entry name" value="IG-LIKE DOMAIN-CONTAINING PROTEIN"/>
    <property type="match status" value="1"/>
</dbReference>
<dbReference type="PROSITE" id="PS50835">
    <property type="entry name" value="IG_LIKE"/>
    <property type="match status" value="1"/>
</dbReference>
<dbReference type="Gene3D" id="2.60.40.10">
    <property type="entry name" value="Immunoglobulins"/>
    <property type="match status" value="1"/>
</dbReference>
<dbReference type="InterPro" id="IPR007110">
    <property type="entry name" value="Ig-like_dom"/>
</dbReference>
<proteinExistence type="predicted"/>
<dbReference type="InterPro" id="IPR050958">
    <property type="entry name" value="Cell_Adh-Cytoskel_Orgn"/>
</dbReference>
<evidence type="ECO:0000313" key="6">
    <source>
        <dbReference type="EMBL" id="KAK8785223.1"/>
    </source>
</evidence>
<keyword evidence="2" id="KW-1015">Disulfide bond</keyword>
<evidence type="ECO:0000313" key="7">
    <source>
        <dbReference type="Proteomes" id="UP001321473"/>
    </source>
</evidence>
<dbReference type="FunFam" id="2.60.40.10:FF:000333">
    <property type="entry name" value="Down syndrome cell adhesion molecule"/>
    <property type="match status" value="1"/>
</dbReference>
<dbReference type="AlphaFoldDB" id="A0AAQ4FEH9"/>
<dbReference type="GO" id="GO:0007156">
    <property type="term" value="P:homophilic cell adhesion via plasma membrane adhesion molecules"/>
    <property type="evidence" value="ECO:0007669"/>
    <property type="project" value="TreeGrafter"/>
</dbReference>
<dbReference type="GO" id="GO:0005886">
    <property type="term" value="C:plasma membrane"/>
    <property type="evidence" value="ECO:0007669"/>
    <property type="project" value="TreeGrafter"/>
</dbReference>
<dbReference type="EMBL" id="JARKHS020003764">
    <property type="protein sequence ID" value="KAK8785223.1"/>
    <property type="molecule type" value="Genomic_DNA"/>
</dbReference>
<evidence type="ECO:0000256" key="4">
    <source>
        <dbReference type="SAM" id="SignalP"/>
    </source>
</evidence>
<name>A0AAQ4FEH9_AMBAM</name>
<organism evidence="6 7">
    <name type="scientific">Amblyomma americanum</name>
    <name type="common">Lone star tick</name>
    <dbReference type="NCBI Taxonomy" id="6943"/>
    <lineage>
        <taxon>Eukaryota</taxon>
        <taxon>Metazoa</taxon>
        <taxon>Ecdysozoa</taxon>
        <taxon>Arthropoda</taxon>
        <taxon>Chelicerata</taxon>
        <taxon>Arachnida</taxon>
        <taxon>Acari</taxon>
        <taxon>Parasitiformes</taxon>
        <taxon>Ixodida</taxon>
        <taxon>Ixodoidea</taxon>
        <taxon>Ixodidae</taxon>
        <taxon>Amblyomminae</taxon>
        <taxon>Amblyomma</taxon>
    </lineage>
</organism>
<dbReference type="InterPro" id="IPR003599">
    <property type="entry name" value="Ig_sub"/>
</dbReference>
<evidence type="ECO:0000256" key="3">
    <source>
        <dbReference type="ARBA" id="ARBA00023319"/>
    </source>
</evidence>
<dbReference type="PANTHER" id="PTHR45080">
    <property type="entry name" value="CONTACTIN 5"/>
    <property type="match status" value="1"/>
</dbReference>
<reference evidence="6 7" key="1">
    <citation type="journal article" date="2023" name="Arcadia Sci">
        <title>De novo assembly of a long-read Amblyomma americanum tick genome.</title>
        <authorList>
            <person name="Chou S."/>
            <person name="Poskanzer K.E."/>
            <person name="Rollins M."/>
            <person name="Thuy-Boun P.S."/>
        </authorList>
    </citation>
    <scope>NUCLEOTIDE SEQUENCE [LARGE SCALE GENOMIC DNA]</scope>
    <source>
        <strain evidence="6">F_SG_1</strain>
        <tissue evidence="6">Salivary glands</tissue>
    </source>
</reference>
<dbReference type="GO" id="GO:0030424">
    <property type="term" value="C:axon"/>
    <property type="evidence" value="ECO:0007669"/>
    <property type="project" value="TreeGrafter"/>
</dbReference>
<dbReference type="InterPro" id="IPR036179">
    <property type="entry name" value="Ig-like_dom_sf"/>
</dbReference>
<dbReference type="GO" id="GO:0050808">
    <property type="term" value="P:synapse organization"/>
    <property type="evidence" value="ECO:0007669"/>
    <property type="project" value="TreeGrafter"/>
</dbReference>
<dbReference type="Proteomes" id="UP001321473">
    <property type="component" value="Unassembled WGS sequence"/>
</dbReference>
<keyword evidence="7" id="KW-1185">Reference proteome</keyword>
<accession>A0AAQ4FEH9</accession>
<dbReference type="GO" id="GO:0008046">
    <property type="term" value="F:axon guidance receptor activity"/>
    <property type="evidence" value="ECO:0007669"/>
    <property type="project" value="TreeGrafter"/>
</dbReference>
<feature type="chain" id="PRO_5042983159" description="Ig-like domain-containing protein" evidence="4">
    <location>
        <begin position="21"/>
        <end position="154"/>
    </location>
</feature>
<dbReference type="SMART" id="SM00406">
    <property type="entry name" value="IGv"/>
    <property type="match status" value="1"/>
</dbReference>
<protein>
    <recommendedName>
        <fullName evidence="5">Ig-like domain-containing protein</fullName>
    </recommendedName>
</protein>
<dbReference type="InterPro" id="IPR003598">
    <property type="entry name" value="Ig_sub2"/>
</dbReference>
<evidence type="ECO:0000256" key="2">
    <source>
        <dbReference type="ARBA" id="ARBA00023157"/>
    </source>
</evidence>
<dbReference type="InterPro" id="IPR013106">
    <property type="entry name" value="Ig_V-set"/>
</dbReference>
<comment type="caution">
    <text evidence="6">The sequence shown here is derived from an EMBL/GenBank/DDBJ whole genome shotgun (WGS) entry which is preliminary data.</text>
</comment>
<sequence length="154" mass="16455">MSALVSLVLILFISASECSATDTGSPRLLEFVFPPQVALGDEIIVPCVVRKGTTGPYRIQWRKDGGTLEDSGRVSVSSAHSKSSATLRIASLRPEDVGNYTCTAANSFGSDSFTAALIVHGKLWALSCSCGSMKTAPVPSRNCFELFFFTRLAK</sequence>
<dbReference type="SMART" id="SM00409">
    <property type="entry name" value="IG"/>
    <property type="match status" value="1"/>
</dbReference>
<feature type="signal peptide" evidence="4">
    <location>
        <begin position="1"/>
        <end position="20"/>
    </location>
</feature>
<dbReference type="GO" id="GO:0043025">
    <property type="term" value="C:neuronal cell body"/>
    <property type="evidence" value="ECO:0007669"/>
    <property type="project" value="TreeGrafter"/>
</dbReference>
<dbReference type="InterPro" id="IPR013098">
    <property type="entry name" value="Ig_I-set"/>
</dbReference>